<evidence type="ECO:0000313" key="2">
    <source>
        <dbReference type="EMBL" id="MFD1515678.1"/>
    </source>
</evidence>
<keyword evidence="3" id="KW-1185">Reference proteome</keyword>
<sequence length="250" mass="28668">MTTNTTNSDREHEQLHPKGYKDADLLRSMYHGQEMGAMEIAQEFGISPGTVYYWMKKHDIERRKGGGSGTPQMDGPWKDEATLREMYVENRQSMVQIAQELGCATNTIRSWLKKHDIEIRDFSEAQFARHRGKNPIAKFVHTTDGHEAWLAGHEKIYVHRVLAGLEWGFDAIQGMHVHHKNGIPWDNRVENLELMTNSQHQETHRKFGWLDRLAIAEMYEHTDASSRTVGAAKGAANPTVTRIHREVLNS</sequence>
<dbReference type="Gene3D" id="3.90.75.20">
    <property type="match status" value="1"/>
</dbReference>
<dbReference type="InterPro" id="IPR044925">
    <property type="entry name" value="His-Me_finger_sf"/>
</dbReference>
<dbReference type="GO" id="GO:0004519">
    <property type="term" value="F:endonuclease activity"/>
    <property type="evidence" value="ECO:0007669"/>
    <property type="project" value="UniProtKB-KW"/>
</dbReference>
<dbReference type="Proteomes" id="UP001597187">
    <property type="component" value="Unassembled WGS sequence"/>
</dbReference>
<evidence type="ECO:0000313" key="3">
    <source>
        <dbReference type="Proteomes" id="UP001597187"/>
    </source>
</evidence>
<dbReference type="Pfam" id="PF13392">
    <property type="entry name" value="HNH_3"/>
    <property type="match status" value="1"/>
</dbReference>
<name>A0ABD6B0K5_9EURY</name>
<protein>
    <submittedName>
        <fullName evidence="2">HNH endonuclease</fullName>
    </submittedName>
</protein>
<organism evidence="2 3">
    <name type="scientific">Halomarina rubra</name>
    <dbReference type="NCBI Taxonomy" id="2071873"/>
    <lineage>
        <taxon>Archaea</taxon>
        <taxon>Methanobacteriati</taxon>
        <taxon>Methanobacteriota</taxon>
        <taxon>Stenosarchaea group</taxon>
        <taxon>Halobacteria</taxon>
        <taxon>Halobacteriales</taxon>
        <taxon>Natronomonadaceae</taxon>
        <taxon>Halomarina</taxon>
    </lineage>
</organism>
<dbReference type="EMBL" id="JBHUDC010000009">
    <property type="protein sequence ID" value="MFD1515678.1"/>
    <property type="molecule type" value="Genomic_DNA"/>
</dbReference>
<reference evidence="2 3" key="1">
    <citation type="journal article" date="2019" name="Int. J. Syst. Evol. Microbiol.">
        <title>The Global Catalogue of Microorganisms (GCM) 10K type strain sequencing project: providing services to taxonomists for standard genome sequencing and annotation.</title>
        <authorList>
            <consortium name="The Broad Institute Genomics Platform"/>
            <consortium name="The Broad Institute Genome Sequencing Center for Infectious Disease"/>
            <person name="Wu L."/>
            <person name="Ma J."/>
        </authorList>
    </citation>
    <scope>NUCLEOTIDE SEQUENCE [LARGE SCALE GENOMIC DNA]</scope>
    <source>
        <strain evidence="2 3">CGMCC 1.12563</strain>
    </source>
</reference>
<keyword evidence="2" id="KW-0540">Nuclease</keyword>
<dbReference type="InterPro" id="IPR003615">
    <property type="entry name" value="HNH_nuc"/>
</dbReference>
<proteinExistence type="predicted"/>
<evidence type="ECO:0000259" key="1">
    <source>
        <dbReference type="Pfam" id="PF13392"/>
    </source>
</evidence>
<feature type="domain" description="HNH nuclease" evidence="1">
    <location>
        <begin position="157"/>
        <end position="201"/>
    </location>
</feature>
<gene>
    <name evidence="2" type="ORF">ACFSBT_20560</name>
</gene>
<dbReference type="RefSeq" id="WP_250875603.1">
    <property type="nucleotide sequence ID" value="NZ_JALXFV010000009.1"/>
</dbReference>
<keyword evidence="2" id="KW-0378">Hydrolase</keyword>
<dbReference type="SUPFAM" id="SSF54060">
    <property type="entry name" value="His-Me finger endonucleases"/>
    <property type="match status" value="1"/>
</dbReference>
<dbReference type="Gene3D" id="1.10.10.60">
    <property type="entry name" value="Homeodomain-like"/>
    <property type="match status" value="1"/>
</dbReference>
<accession>A0ABD6B0K5</accession>
<keyword evidence="2" id="KW-0255">Endonuclease</keyword>
<dbReference type="AlphaFoldDB" id="A0ABD6B0K5"/>
<comment type="caution">
    <text evidence="2">The sequence shown here is derived from an EMBL/GenBank/DDBJ whole genome shotgun (WGS) entry which is preliminary data.</text>
</comment>